<sequence>MKQYIACAQHLLSELVCLNFEKVPREQITKADMLSKLSAREPIERTWIESLLEKSISKDICMINVVKNWTTPIREFILHEKLPDDQIQARNDNKKLALLKCVSEEDGRIYVKDIVSLGVEKGKMEVEATKYRVAESDKTYSGEISVAISFIKVSHFSSFNSSLIFSLVNEGIK</sequence>
<organism evidence="1 2">
    <name type="scientific">Catharanthus roseus</name>
    <name type="common">Madagascar periwinkle</name>
    <name type="synonym">Vinca rosea</name>
    <dbReference type="NCBI Taxonomy" id="4058"/>
    <lineage>
        <taxon>Eukaryota</taxon>
        <taxon>Viridiplantae</taxon>
        <taxon>Streptophyta</taxon>
        <taxon>Embryophyta</taxon>
        <taxon>Tracheophyta</taxon>
        <taxon>Spermatophyta</taxon>
        <taxon>Magnoliopsida</taxon>
        <taxon>eudicotyledons</taxon>
        <taxon>Gunneridae</taxon>
        <taxon>Pentapetalae</taxon>
        <taxon>asterids</taxon>
        <taxon>lamiids</taxon>
        <taxon>Gentianales</taxon>
        <taxon>Apocynaceae</taxon>
        <taxon>Rauvolfioideae</taxon>
        <taxon>Vinceae</taxon>
        <taxon>Catharanthinae</taxon>
        <taxon>Catharanthus</taxon>
    </lineage>
</organism>
<proteinExistence type="predicted"/>
<protein>
    <submittedName>
        <fullName evidence="1">Uncharacterized protein</fullName>
    </submittedName>
</protein>
<evidence type="ECO:0000313" key="1">
    <source>
        <dbReference type="EMBL" id="KAI5682402.1"/>
    </source>
</evidence>
<name>A0ACC0CBR8_CATRO</name>
<accession>A0ACC0CBR8</accession>
<gene>
    <name evidence="1" type="ORF">M9H77_03630</name>
</gene>
<dbReference type="Proteomes" id="UP001060085">
    <property type="component" value="Linkage Group LG01"/>
</dbReference>
<dbReference type="EMBL" id="CM044701">
    <property type="protein sequence ID" value="KAI5682402.1"/>
    <property type="molecule type" value="Genomic_DNA"/>
</dbReference>
<evidence type="ECO:0000313" key="2">
    <source>
        <dbReference type="Proteomes" id="UP001060085"/>
    </source>
</evidence>
<keyword evidence="2" id="KW-1185">Reference proteome</keyword>
<reference evidence="2" key="1">
    <citation type="journal article" date="2023" name="Nat. Plants">
        <title>Single-cell RNA sequencing provides a high-resolution roadmap for understanding the multicellular compartmentation of specialized metabolism.</title>
        <authorList>
            <person name="Sun S."/>
            <person name="Shen X."/>
            <person name="Li Y."/>
            <person name="Li Y."/>
            <person name="Wang S."/>
            <person name="Li R."/>
            <person name="Zhang H."/>
            <person name="Shen G."/>
            <person name="Guo B."/>
            <person name="Wei J."/>
            <person name="Xu J."/>
            <person name="St-Pierre B."/>
            <person name="Chen S."/>
            <person name="Sun C."/>
        </authorList>
    </citation>
    <scope>NUCLEOTIDE SEQUENCE [LARGE SCALE GENOMIC DNA]</scope>
</reference>
<comment type="caution">
    <text evidence="1">The sequence shown here is derived from an EMBL/GenBank/DDBJ whole genome shotgun (WGS) entry which is preliminary data.</text>
</comment>